<name>A0A194URS7_CYTMA</name>
<evidence type="ECO:0000313" key="2">
    <source>
        <dbReference type="Proteomes" id="UP000078576"/>
    </source>
</evidence>
<gene>
    <name evidence="1" type="ORF">VP1G_01798</name>
</gene>
<dbReference type="OrthoDB" id="5427833at2759"/>
<organism evidence="1 2">
    <name type="scientific">Cytospora mali</name>
    <name type="common">Apple Valsa canker fungus</name>
    <name type="synonym">Valsa mali</name>
    <dbReference type="NCBI Taxonomy" id="578113"/>
    <lineage>
        <taxon>Eukaryota</taxon>
        <taxon>Fungi</taxon>
        <taxon>Dikarya</taxon>
        <taxon>Ascomycota</taxon>
        <taxon>Pezizomycotina</taxon>
        <taxon>Sordariomycetes</taxon>
        <taxon>Sordariomycetidae</taxon>
        <taxon>Diaporthales</taxon>
        <taxon>Cytosporaceae</taxon>
        <taxon>Cytospora</taxon>
    </lineage>
</organism>
<sequence length="242" mass="27024">MLVSEFCTDSITAHKIKHTMCPGYSCLNGTIFDPIQALSVKDGTTGTEGVMTRQSRAKGRRLRVWTIVAMVSTASAISLNDLQPLQSGSLPTTCGIAYNETIIGCTSSDFASGSHCSQLCEMGLEIIEQVIEDVCDDVDASKNTVLGDVYHNDSDRIDDRVFKKYKLIHDKFYVDLHNVDFCFNIGFHHTLCFFDPINSYSYDHFNNTTLNLLDDTDYFTDTVIEHVVFNTDGRDGTRVNID</sequence>
<protein>
    <submittedName>
        <fullName evidence="1">Uncharacterized protein</fullName>
    </submittedName>
</protein>
<dbReference type="STRING" id="694573.A0A194URS7"/>
<keyword evidence="2" id="KW-1185">Reference proteome</keyword>
<dbReference type="Proteomes" id="UP000078576">
    <property type="component" value="Unassembled WGS sequence"/>
</dbReference>
<accession>A0A194URS7</accession>
<proteinExistence type="predicted"/>
<dbReference type="EMBL" id="KN714673">
    <property type="protein sequence ID" value="KUI54380.1"/>
    <property type="molecule type" value="Genomic_DNA"/>
</dbReference>
<reference evidence="2" key="1">
    <citation type="submission" date="2014-12" db="EMBL/GenBank/DDBJ databases">
        <title>Genome Sequence of Valsa Canker Pathogens Uncovers a Specific Adaption of Colonization on Woody Bark.</title>
        <authorList>
            <person name="Yin Z."/>
            <person name="Liu H."/>
            <person name="Gao X."/>
            <person name="Li Z."/>
            <person name="Song N."/>
            <person name="Ke X."/>
            <person name="Dai Q."/>
            <person name="Wu Y."/>
            <person name="Sun Y."/>
            <person name="Xu J.-R."/>
            <person name="Kang Z.K."/>
            <person name="Wang L."/>
            <person name="Huang L."/>
        </authorList>
    </citation>
    <scope>NUCLEOTIDE SEQUENCE [LARGE SCALE GENOMIC DNA]</scope>
    <source>
        <strain evidence="2">SXYL134</strain>
    </source>
</reference>
<dbReference type="AlphaFoldDB" id="A0A194URS7"/>
<evidence type="ECO:0000313" key="1">
    <source>
        <dbReference type="EMBL" id="KUI54380.1"/>
    </source>
</evidence>